<dbReference type="InterPro" id="IPR036770">
    <property type="entry name" value="Ankyrin_rpt-contain_sf"/>
</dbReference>
<proteinExistence type="predicted"/>
<dbReference type="Gene3D" id="1.25.40.20">
    <property type="entry name" value="Ankyrin repeat-containing domain"/>
    <property type="match status" value="1"/>
</dbReference>
<dbReference type="InterPro" id="IPR002110">
    <property type="entry name" value="Ankyrin_rpt"/>
</dbReference>
<organism evidence="5">
    <name type="scientific">Chrysotila carterae</name>
    <name type="common">Marine alga</name>
    <name type="synonym">Syracosphaera carterae</name>
    <dbReference type="NCBI Taxonomy" id="13221"/>
    <lineage>
        <taxon>Eukaryota</taxon>
        <taxon>Haptista</taxon>
        <taxon>Haptophyta</taxon>
        <taxon>Prymnesiophyceae</taxon>
        <taxon>Isochrysidales</taxon>
        <taxon>Isochrysidaceae</taxon>
        <taxon>Chrysotila</taxon>
    </lineage>
</organism>
<dbReference type="AlphaFoldDB" id="A0A7S4AZV9"/>
<dbReference type="PANTHER" id="PTHR24171">
    <property type="entry name" value="ANKYRIN REPEAT DOMAIN-CONTAINING PROTEIN 39-RELATED"/>
    <property type="match status" value="1"/>
</dbReference>
<dbReference type="EMBL" id="HBIZ01001674">
    <property type="protein sequence ID" value="CAE0748337.1"/>
    <property type="molecule type" value="Transcribed_RNA"/>
</dbReference>
<evidence type="ECO:0000256" key="2">
    <source>
        <dbReference type="ARBA" id="ARBA00023043"/>
    </source>
</evidence>
<gene>
    <name evidence="5" type="ORF">PCAR00345_LOCUS919</name>
</gene>
<accession>A0A7S4AZV9</accession>
<evidence type="ECO:0000313" key="5">
    <source>
        <dbReference type="EMBL" id="CAE0748337.1"/>
    </source>
</evidence>
<name>A0A7S4AZV9_CHRCT</name>
<feature type="region of interest" description="Disordered" evidence="4">
    <location>
        <begin position="187"/>
        <end position="213"/>
    </location>
</feature>
<dbReference type="SMART" id="SM00248">
    <property type="entry name" value="ANK"/>
    <property type="match status" value="2"/>
</dbReference>
<feature type="repeat" description="ANK" evidence="3">
    <location>
        <begin position="48"/>
        <end position="80"/>
    </location>
</feature>
<dbReference type="PROSITE" id="PS50088">
    <property type="entry name" value="ANK_REPEAT"/>
    <property type="match status" value="2"/>
</dbReference>
<evidence type="ECO:0000256" key="4">
    <source>
        <dbReference type="SAM" id="MobiDB-lite"/>
    </source>
</evidence>
<dbReference type="GO" id="GO:0004842">
    <property type="term" value="F:ubiquitin-protein transferase activity"/>
    <property type="evidence" value="ECO:0007669"/>
    <property type="project" value="TreeGrafter"/>
</dbReference>
<dbReference type="PANTHER" id="PTHR24171:SF8">
    <property type="entry name" value="BRCA1-ASSOCIATED RING DOMAIN PROTEIN 1"/>
    <property type="match status" value="1"/>
</dbReference>
<evidence type="ECO:0000256" key="1">
    <source>
        <dbReference type="ARBA" id="ARBA00022737"/>
    </source>
</evidence>
<dbReference type="PROSITE" id="PS50297">
    <property type="entry name" value="ANK_REP_REGION"/>
    <property type="match status" value="2"/>
</dbReference>
<keyword evidence="2 3" id="KW-0040">ANK repeat</keyword>
<keyword evidence="1" id="KW-0677">Repeat</keyword>
<dbReference type="GO" id="GO:0085020">
    <property type="term" value="P:protein K6-linked ubiquitination"/>
    <property type="evidence" value="ECO:0007669"/>
    <property type="project" value="TreeGrafter"/>
</dbReference>
<protein>
    <submittedName>
        <fullName evidence="5">Uncharacterized protein</fullName>
    </submittedName>
</protein>
<dbReference type="Pfam" id="PF12796">
    <property type="entry name" value="Ank_2"/>
    <property type="match status" value="1"/>
</dbReference>
<sequence>MRIFGSRPRGVPGVPAGHLLYNAAARGRAAQVATYLAQGADPNWQDEFKLSPLYIAVKNKSSNVVELLLSNGADPDIKSVQEKTPLILAVEQSDPESVRLLLAANADIYHQNHRGRSALVISLKRLRRTAQRPKHEQARQCFQLLYAHHLLEVERVNADDDPKLREAFDNFSLVVLNPENELNFVENGGIPIGGSKSGSKRNHRSDSSSRLGS</sequence>
<reference evidence="5" key="1">
    <citation type="submission" date="2021-01" db="EMBL/GenBank/DDBJ databases">
        <authorList>
            <person name="Corre E."/>
            <person name="Pelletier E."/>
            <person name="Niang G."/>
            <person name="Scheremetjew M."/>
            <person name="Finn R."/>
            <person name="Kale V."/>
            <person name="Holt S."/>
            <person name="Cochrane G."/>
            <person name="Meng A."/>
            <person name="Brown T."/>
            <person name="Cohen L."/>
        </authorList>
    </citation>
    <scope>NUCLEOTIDE SEQUENCE</scope>
    <source>
        <strain evidence="5">CCMP645</strain>
    </source>
</reference>
<evidence type="ECO:0000256" key="3">
    <source>
        <dbReference type="PROSITE-ProRule" id="PRU00023"/>
    </source>
</evidence>
<feature type="repeat" description="ANK" evidence="3">
    <location>
        <begin position="81"/>
        <end position="113"/>
    </location>
</feature>
<dbReference type="CDD" id="cd03143">
    <property type="entry name" value="A4_beta-galactosidase_middle_domain"/>
    <property type="match status" value="1"/>
</dbReference>
<dbReference type="SUPFAM" id="SSF48403">
    <property type="entry name" value="Ankyrin repeat"/>
    <property type="match status" value="1"/>
</dbReference>